<dbReference type="PANTHER" id="PTHR37953:SF1">
    <property type="entry name" value="UPF0127 PROTEIN MJ1496"/>
    <property type="match status" value="1"/>
</dbReference>
<evidence type="ECO:0000256" key="1">
    <source>
        <dbReference type="SAM" id="SignalP"/>
    </source>
</evidence>
<dbReference type="Proteomes" id="UP000228533">
    <property type="component" value="Unassembled WGS sequence"/>
</dbReference>
<dbReference type="PROSITE" id="PS51257">
    <property type="entry name" value="PROKAR_LIPOPROTEIN"/>
    <property type="match status" value="1"/>
</dbReference>
<proteinExistence type="predicted"/>
<accession>A0A2M6WSH8</accession>
<dbReference type="Pfam" id="PF02643">
    <property type="entry name" value="DUF192"/>
    <property type="match status" value="1"/>
</dbReference>
<dbReference type="InterPro" id="IPR003795">
    <property type="entry name" value="DUF192"/>
</dbReference>
<feature type="chain" id="PRO_5014682562" description="DUF192 domain-containing protein" evidence="1">
    <location>
        <begin position="27"/>
        <end position="148"/>
    </location>
</feature>
<evidence type="ECO:0000313" key="3">
    <source>
        <dbReference type="Proteomes" id="UP000228533"/>
    </source>
</evidence>
<dbReference type="AlphaFoldDB" id="A0A2M6WSH8"/>
<dbReference type="EMBL" id="PFAM01000023">
    <property type="protein sequence ID" value="PIT95759.1"/>
    <property type="molecule type" value="Genomic_DNA"/>
</dbReference>
<comment type="caution">
    <text evidence="2">The sequence shown here is derived from an EMBL/GenBank/DDBJ whole genome shotgun (WGS) entry which is preliminary data.</text>
</comment>
<reference evidence="3" key="1">
    <citation type="submission" date="2017-09" db="EMBL/GenBank/DDBJ databases">
        <title>Depth-based differentiation of microbial function through sediment-hosted aquifers and enrichment of novel symbionts in the deep terrestrial subsurface.</title>
        <authorList>
            <person name="Probst A.J."/>
            <person name="Ladd B."/>
            <person name="Jarett J.K."/>
            <person name="Geller-Mcgrath D.E."/>
            <person name="Sieber C.M.K."/>
            <person name="Emerson J.B."/>
            <person name="Anantharaman K."/>
            <person name="Thomas B.C."/>
            <person name="Malmstrom R."/>
            <person name="Stieglmeier M."/>
            <person name="Klingl A."/>
            <person name="Woyke T."/>
            <person name="Ryan C.M."/>
            <person name="Banfield J.F."/>
        </authorList>
    </citation>
    <scope>NUCLEOTIDE SEQUENCE [LARGE SCALE GENOMIC DNA]</scope>
</reference>
<dbReference type="InterPro" id="IPR038695">
    <property type="entry name" value="Saro_0823-like_sf"/>
</dbReference>
<gene>
    <name evidence="2" type="ORF">COT94_04195</name>
</gene>
<feature type="signal peptide" evidence="1">
    <location>
        <begin position="1"/>
        <end position="26"/>
    </location>
</feature>
<keyword evidence="1" id="KW-0732">Signal</keyword>
<dbReference type="Gene3D" id="2.60.120.1140">
    <property type="entry name" value="Protein of unknown function DUF192"/>
    <property type="match status" value="1"/>
</dbReference>
<organism evidence="2 3">
    <name type="scientific">Candidatus Falkowbacteria bacterium CG10_big_fil_rev_8_21_14_0_10_37_14</name>
    <dbReference type="NCBI Taxonomy" id="1974561"/>
    <lineage>
        <taxon>Bacteria</taxon>
        <taxon>Candidatus Falkowiibacteriota</taxon>
    </lineage>
</organism>
<name>A0A2M6WSH8_9BACT</name>
<sequence>MKYLCLVLFCLLLLAGCSQVVSQPQAATIIIGSTIIQVEVADNDATHYQGLSDRSSLANNHGMLFVFDRADNYGFVMRRMSFSLDIIWLNNNKIVDIKNNLPPDNDDYPLVYYPIAPANTVLEVPAGTAKNNNWQIGQAVIINYALAK</sequence>
<dbReference type="PANTHER" id="PTHR37953">
    <property type="entry name" value="UPF0127 PROTEIN MJ1496"/>
    <property type="match status" value="1"/>
</dbReference>
<evidence type="ECO:0000313" key="2">
    <source>
        <dbReference type="EMBL" id="PIT95759.1"/>
    </source>
</evidence>
<protein>
    <recommendedName>
        <fullName evidence="4">DUF192 domain-containing protein</fullName>
    </recommendedName>
</protein>
<evidence type="ECO:0008006" key="4">
    <source>
        <dbReference type="Google" id="ProtNLM"/>
    </source>
</evidence>